<evidence type="ECO:0000313" key="3">
    <source>
        <dbReference type="EMBL" id="PHP52322.1"/>
    </source>
</evidence>
<gene>
    <name evidence="3" type="ORF">BW737_010280</name>
</gene>
<evidence type="ECO:0000256" key="2">
    <source>
        <dbReference type="SAM" id="SignalP"/>
    </source>
</evidence>
<evidence type="ECO:0000256" key="1">
    <source>
        <dbReference type="SAM" id="MobiDB-lite"/>
    </source>
</evidence>
<feature type="chain" id="PRO_5046601165" evidence="2">
    <location>
        <begin position="24"/>
        <end position="183"/>
    </location>
</feature>
<accession>A0ABX4MA46</accession>
<evidence type="ECO:0000313" key="4">
    <source>
        <dbReference type="Proteomes" id="UP000194577"/>
    </source>
</evidence>
<feature type="region of interest" description="Disordered" evidence="1">
    <location>
        <begin position="60"/>
        <end position="85"/>
    </location>
</feature>
<comment type="caution">
    <text evidence="3">The sequence shown here is derived from an EMBL/GenBank/DDBJ whole genome shotgun (WGS) entry which is preliminary data.</text>
</comment>
<dbReference type="RefSeq" id="WP_086614347.1">
    <property type="nucleotide sequence ID" value="NZ_MTPX02000051.1"/>
</dbReference>
<dbReference type="Proteomes" id="UP000194577">
    <property type="component" value="Unassembled WGS sequence"/>
</dbReference>
<reference evidence="3 4" key="1">
    <citation type="submission" date="2017-10" db="EMBL/GenBank/DDBJ databases">
        <title>Draft genome sequence of cellulolytic Actinomyces sp CtC72 isolated from cattle rumen fluid.</title>
        <authorList>
            <person name="Joshi A.J."/>
            <person name="Vasudevan G."/>
            <person name="Lanjekar V.B."/>
            <person name="Hivarkar S."/>
            <person name="Engineer A."/>
            <person name="Pore S.D."/>
            <person name="Dhakephalkar P.K."/>
            <person name="Dagar S."/>
        </authorList>
    </citation>
    <scope>NUCLEOTIDE SEQUENCE [LARGE SCALE GENOMIC DNA]</scope>
    <source>
        <strain evidence="4">CtC72</strain>
    </source>
</reference>
<dbReference type="EMBL" id="MTPX02000051">
    <property type="protein sequence ID" value="PHP52322.1"/>
    <property type="molecule type" value="Genomic_DNA"/>
</dbReference>
<sequence length="183" mass="18117">MRRRSHIPAATPPAAYAARRALAAVGAVLATAGLAGCGGGEVTPAQDEYAGRAQTQNPTALATVGSDDTPTASATPTGGPYADGEYTVSESYGVVDGVVEEDSIDVTLALEGGYITDVSVTGHALTGTSKDYISGFVEEIAGAVVGRSIEDAHVTALAGASKTSTAFNDAVDAIAAQAADAAN</sequence>
<feature type="signal peptide" evidence="2">
    <location>
        <begin position="1"/>
        <end position="23"/>
    </location>
</feature>
<feature type="compositionally biased region" description="Low complexity" evidence="1">
    <location>
        <begin position="66"/>
        <end position="79"/>
    </location>
</feature>
<proteinExistence type="predicted"/>
<organism evidence="3 4">
    <name type="scientific">Actinomyces ruminis</name>
    <dbReference type="NCBI Taxonomy" id="1937003"/>
    <lineage>
        <taxon>Bacteria</taxon>
        <taxon>Bacillati</taxon>
        <taxon>Actinomycetota</taxon>
        <taxon>Actinomycetes</taxon>
        <taxon>Actinomycetales</taxon>
        <taxon>Actinomycetaceae</taxon>
        <taxon>Actinomyces</taxon>
    </lineage>
</organism>
<keyword evidence="4" id="KW-1185">Reference proteome</keyword>
<protein>
    <submittedName>
        <fullName evidence="3">FMN-binding protein</fullName>
    </submittedName>
</protein>
<name>A0ABX4MA46_9ACTO</name>
<keyword evidence="2" id="KW-0732">Signal</keyword>